<dbReference type="Pfam" id="PF01926">
    <property type="entry name" value="MMR_HSR1"/>
    <property type="match status" value="1"/>
</dbReference>
<proteinExistence type="predicted"/>
<dbReference type="GO" id="GO:0005525">
    <property type="term" value="F:GTP binding"/>
    <property type="evidence" value="ECO:0007669"/>
    <property type="project" value="InterPro"/>
</dbReference>
<dbReference type="PANTHER" id="PTHR36681:SF3">
    <property type="entry name" value="NUCLEAR GTPASE, GERMINAL CENTER-ASSOCIATED, TANDEM DUPLICATE 3"/>
    <property type="match status" value="1"/>
</dbReference>
<dbReference type="InterPro" id="IPR006073">
    <property type="entry name" value="GTP-bd"/>
</dbReference>
<evidence type="ECO:0000313" key="3">
    <source>
        <dbReference type="Proteomes" id="UP000807769"/>
    </source>
</evidence>
<organism evidence="2 3">
    <name type="scientific">Suillus subaureus</name>
    <dbReference type="NCBI Taxonomy" id="48587"/>
    <lineage>
        <taxon>Eukaryota</taxon>
        <taxon>Fungi</taxon>
        <taxon>Dikarya</taxon>
        <taxon>Basidiomycota</taxon>
        <taxon>Agaricomycotina</taxon>
        <taxon>Agaricomycetes</taxon>
        <taxon>Agaricomycetidae</taxon>
        <taxon>Boletales</taxon>
        <taxon>Suillineae</taxon>
        <taxon>Suillaceae</taxon>
        <taxon>Suillus</taxon>
    </lineage>
</organism>
<feature type="domain" description="G" evidence="1">
    <location>
        <begin position="39"/>
        <end position="70"/>
    </location>
</feature>
<dbReference type="RefSeq" id="XP_041198624.1">
    <property type="nucleotide sequence ID" value="XM_041343494.1"/>
</dbReference>
<dbReference type="OrthoDB" id="3598281at2759"/>
<evidence type="ECO:0000313" key="2">
    <source>
        <dbReference type="EMBL" id="KAG1824907.1"/>
    </source>
</evidence>
<dbReference type="SUPFAM" id="SSF52540">
    <property type="entry name" value="P-loop containing nucleoside triphosphate hydrolases"/>
    <property type="match status" value="1"/>
</dbReference>
<protein>
    <recommendedName>
        <fullName evidence="1">G domain-containing protein</fullName>
    </recommendedName>
</protein>
<dbReference type="EMBL" id="JABBWG010000003">
    <property type="protein sequence ID" value="KAG1824907.1"/>
    <property type="molecule type" value="Genomic_DNA"/>
</dbReference>
<dbReference type="AlphaFoldDB" id="A0A9P7JJ02"/>
<reference evidence="2" key="1">
    <citation type="journal article" date="2020" name="New Phytol.">
        <title>Comparative genomics reveals dynamic genome evolution in host specialist ectomycorrhizal fungi.</title>
        <authorList>
            <person name="Lofgren L.A."/>
            <person name="Nguyen N.H."/>
            <person name="Vilgalys R."/>
            <person name="Ruytinx J."/>
            <person name="Liao H.L."/>
            <person name="Branco S."/>
            <person name="Kuo A."/>
            <person name="LaButti K."/>
            <person name="Lipzen A."/>
            <person name="Andreopoulos W."/>
            <person name="Pangilinan J."/>
            <person name="Riley R."/>
            <person name="Hundley H."/>
            <person name="Na H."/>
            <person name="Barry K."/>
            <person name="Grigoriev I.V."/>
            <person name="Stajich J.E."/>
            <person name="Kennedy P.G."/>
        </authorList>
    </citation>
    <scope>NUCLEOTIDE SEQUENCE</scope>
    <source>
        <strain evidence="2">MN1</strain>
    </source>
</reference>
<keyword evidence="3" id="KW-1185">Reference proteome</keyword>
<sequence>MMSLEKVGPRGREDYDRDLRGWKIEAQKLGNSKPRTRKMAFIGRTGAGKSTAMNAILGAPVLSTRADVTCTSVQTEVFYEDLPPSTWRASIKFVGKDEWKKTLSNMLDDLDVYVQLGGGTSNIGHDIHDDSGPAMAAWGTLKEESPSSYFGTITWVLNPGVACRCRYHRCILTFAHYHFRRPDKIYVHFLSMTS</sequence>
<dbReference type="Gene3D" id="3.40.50.300">
    <property type="entry name" value="P-loop containing nucleotide triphosphate hydrolases"/>
    <property type="match status" value="1"/>
</dbReference>
<name>A0A9P7JJ02_9AGAM</name>
<evidence type="ECO:0000259" key="1">
    <source>
        <dbReference type="Pfam" id="PF01926"/>
    </source>
</evidence>
<dbReference type="Proteomes" id="UP000807769">
    <property type="component" value="Unassembled WGS sequence"/>
</dbReference>
<gene>
    <name evidence="2" type="ORF">BJ212DRAFT_554371</name>
</gene>
<dbReference type="InterPro" id="IPR027417">
    <property type="entry name" value="P-loop_NTPase"/>
</dbReference>
<accession>A0A9P7JJ02</accession>
<comment type="caution">
    <text evidence="2">The sequence shown here is derived from an EMBL/GenBank/DDBJ whole genome shotgun (WGS) entry which is preliminary data.</text>
</comment>
<dbReference type="GeneID" id="64637510"/>
<dbReference type="PANTHER" id="PTHR36681">
    <property type="entry name" value="NUCLEAR GTPASE, GERMINAL CENTER-ASSOCIATED, TANDEM DUPLICATE 3"/>
    <property type="match status" value="1"/>
</dbReference>